<feature type="region of interest" description="Disordered" evidence="1">
    <location>
        <begin position="53"/>
        <end position="75"/>
    </location>
</feature>
<accession>A0A2I0HWJ8</accession>
<dbReference type="AlphaFoldDB" id="A0A2I0HWJ8"/>
<organism evidence="3 4">
    <name type="scientific">Punica granatum</name>
    <name type="common">Pomegranate</name>
    <dbReference type="NCBI Taxonomy" id="22663"/>
    <lineage>
        <taxon>Eukaryota</taxon>
        <taxon>Viridiplantae</taxon>
        <taxon>Streptophyta</taxon>
        <taxon>Embryophyta</taxon>
        <taxon>Tracheophyta</taxon>
        <taxon>Spermatophyta</taxon>
        <taxon>Magnoliopsida</taxon>
        <taxon>eudicotyledons</taxon>
        <taxon>Gunneridae</taxon>
        <taxon>Pentapetalae</taxon>
        <taxon>rosids</taxon>
        <taxon>malvids</taxon>
        <taxon>Myrtales</taxon>
        <taxon>Lythraceae</taxon>
        <taxon>Punica</taxon>
    </lineage>
</organism>
<dbReference type="InterPro" id="IPR008906">
    <property type="entry name" value="HATC_C_dom"/>
</dbReference>
<feature type="domain" description="HAT C-terminal dimerisation" evidence="2">
    <location>
        <begin position="267"/>
        <end position="349"/>
    </location>
</feature>
<dbReference type="PANTHER" id="PTHR23272">
    <property type="entry name" value="BED FINGER-RELATED"/>
    <property type="match status" value="1"/>
</dbReference>
<dbReference type="Proteomes" id="UP000233551">
    <property type="component" value="Unassembled WGS sequence"/>
</dbReference>
<dbReference type="InterPro" id="IPR012337">
    <property type="entry name" value="RNaseH-like_sf"/>
</dbReference>
<protein>
    <recommendedName>
        <fullName evidence="2">HAT C-terminal dimerisation domain-containing protein</fullName>
    </recommendedName>
</protein>
<feature type="region of interest" description="Disordered" evidence="1">
    <location>
        <begin position="358"/>
        <end position="389"/>
    </location>
</feature>
<name>A0A2I0HWJ8_PUNGR</name>
<evidence type="ECO:0000256" key="1">
    <source>
        <dbReference type="SAM" id="MobiDB-lite"/>
    </source>
</evidence>
<dbReference type="GO" id="GO:0046983">
    <property type="term" value="F:protein dimerization activity"/>
    <property type="evidence" value="ECO:0007669"/>
    <property type="project" value="InterPro"/>
</dbReference>
<dbReference type="PANTHER" id="PTHR23272:SF192">
    <property type="entry name" value="ZINC FINGER BED DOMAIN-CONTAINING PROTEIN DAYSLEEPER-LIKE"/>
    <property type="match status" value="1"/>
</dbReference>
<evidence type="ECO:0000313" key="3">
    <source>
        <dbReference type="EMBL" id="PKI36061.1"/>
    </source>
</evidence>
<dbReference type="EMBL" id="PGOL01005039">
    <property type="protein sequence ID" value="PKI36061.1"/>
    <property type="molecule type" value="Genomic_DNA"/>
</dbReference>
<proteinExistence type="predicted"/>
<dbReference type="Pfam" id="PF05699">
    <property type="entry name" value="Dimer_Tnp_hAT"/>
    <property type="match status" value="1"/>
</dbReference>
<keyword evidence="4" id="KW-1185">Reference proteome</keyword>
<sequence>MTVNTGKQFPNEQLCFQKTSISVHVFYTGDLLHKRVQTLISFDLDPDGPDPNLLASSLSPFAQPQPRPRPSGLFPSAIRTSSTLWPLPFRNPHDLDPDPDPLASSLLRDFDHDPLASSLPFTVPPVIPAPVTPSAALLQAQGIMSSENNLEVNLESSKKEKSMATINKDDDVVELDADEIQDTATGTQVGASKGKRKRRLTSPVWQVFEKLAEKSIDEYTERQKVDQSFPSKEKVVPDHQESEIVDMLEEFDNYADNVYSAYSKKSELEKYLDETRSNRKTDLDILEYRKINSQRYPTVARMARDILSIPVSTVASEVAFSCGGRVLDLYRSSLKPDLVKALMCSRDWLYGLAGESGTFEDKHSRAPETSTRQADRGRMMTSLADPRDPQEHEACFRLISGNHLRLPSEFRLGKNGPFIEVLELVTY</sequence>
<dbReference type="STRING" id="22663.A0A2I0HWJ8"/>
<dbReference type="SUPFAM" id="SSF53098">
    <property type="entry name" value="Ribonuclease H-like"/>
    <property type="match status" value="1"/>
</dbReference>
<gene>
    <name evidence="3" type="ORF">CRG98_043532</name>
</gene>
<evidence type="ECO:0000259" key="2">
    <source>
        <dbReference type="Pfam" id="PF05699"/>
    </source>
</evidence>
<evidence type="ECO:0000313" key="4">
    <source>
        <dbReference type="Proteomes" id="UP000233551"/>
    </source>
</evidence>
<comment type="caution">
    <text evidence="3">The sequence shown here is derived from an EMBL/GenBank/DDBJ whole genome shotgun (WGS) entry which is preliminary data.</text>
</comment>
<reference evidence="3 4" key="1">
    <citation type="submission" date="2017-11" db="EMBL/GenBank/DDBJ databases">
        <title>De-novo sequencing of pomegranate (Punica granatum L.) genome.</title>
        <authorList>
            <person name="Akparov Z."/>
            <person name="Amiraslanov A."/>
            <person name="Hajiyeva S."/>
            <person name="Abbasov M."/>
            <person name="Kaur K."/>
            <person name="Hamwieh A."/>
            <person name="Solovyev V."/>
            <person name="Salamov A."/>
            <person name="Braich B."/>
            <person name="Kosarev P."/>
            <person name="Mahmoud A."/>
            <person name="Hajiyev E."/>
            <person name="Babayeva S."/>
            <person name="Izzatullayeva V."/>
            <person name="Mammadov A."/>
            <person name="Mammadov A."/>
            <person name="Sharifova S."/>
            <person name="Ojaghi J."/>
            <person name="Eynullazada K."/>
            <person name="Bayramov B."/>
            <person name="Abdulazimova A."/>
            <person name="Shahmuradov I."/>
        </authorList>
    </citation>
    <scope>NUCLEOTIDE SEQUENCE [LARGE SCALE GENOMIC DNA]</scope>
    <source>
        <strain evidence="4">cv. AG2017</strain>
        <tissue evidence="3">Leaf</tissue>
    </source>
</reference>